<comment type="subunit">
    <text evidence="5">NDH-1 is composed of 14 different subunits. Subunits NuoA, H, J, K, L, M, N constitute the membrane sector of the complex.</text>
</comment>
<gene>
    <name evidence="8" type="primary">nuoN_1</name>
    <name evidence="5" type="synonym">nuoN</name>
    <name evidence="8" type="ORF">KSMBR1_2485</name>
</gene>
<feature type="transmembrane region" description="Helical" evidence="5">
    <location>
        <begin position="450"/>
        <end position="470"/>
    </location>
</feature>
<dbReference type="EC" id="7.1.1.-" evidence="5"/>
<feature type="transmembrane region" description="Helical" evidence="5">
    <location>
        <begin position="164"/>
        <end position="186"/>
    </location>
</feature>
<dbReference type="Proteomes" id="UP000221734">
    <property type="component" value="Chromosome Kuenenia_stuttgartiensis_MBR1"/>
</dbReference>
<dbReference type="KEGG" id="kst:KSMBR1_2485"/>
<comment type="function">
    <text evidence="5">NDH-1 shuttles electrons from NADH, via FMN and iron-sulfur (Fe-S) centers, to quinones in the respiratory chain. The immediate electron acceptor for the enzyme in this species is believed to be ubiquinone. Couples the redox reaction to proton translocation (for every two electrons transferred, four hydrogen ions are translocated across the cytoplasmic membrane), and thus conserves the redox energy in a proton gradient.</text>
</comment>
<keyword evidence="4 5" id="KW-0472">Membrane</keyword>
<name>A0A2C9CGY5_KUEST</name>
<evidence type="ECO:0000256" key="1">
    <source>
        <dbReference type="ARBA" id="ARBA00004127"/>
    </source>
</evidence>
<keyword evidence="2 5" id="KW-0812">Transmembrane</keyword>
<organism evidence="8 9">
    <name type="scientific">Kuenenia stuttgartiensis</name>
    <dbReference type="NCBI Taxonomy" id="174633"/>
    <lineage>
        <taxon>Bacteria</taxon>
        <taxon>Pseudomonadati</taxon>
        <taxon>Planctomycetota</taxon>
        <taxon>Candidatus Brocadiia</taxon>
        <taxon>Candidatus Brocadiales</taxon>
        <taxon>Candidatus Brocadiaceae</taxon>
        <taxon>Candidatus Kuenenia</taxon>
    </lineage>
</organism>
<dbReference type="GO" id="GO:0008137">
    <property type="term" value="F:NADH dehydrogenase (ubiquinone) activity"/>
    <property type="evidence" value="ECO:0007669"/>
    <property type="project" value="InterPro"/>
</dbReference>
<dbReference type="GO" id="GO:0042773">
    <property type="term" value="P:ATP synthesis coupled electron transport"/>
    <property type="evidence" value="ECO:0007669"/>
    <property type="project" value="InterPro"/>
</dbReference>
<feature type="transmembrane region" description="Helical" evidence="5">
    <location>
        <begin position="206"/>
        <end position="224"/>
    </location>
</feature>
<accession>A0A2C9CGY5</accession>
<comment type="similarity">
    <text evidence="5">Belongs to the complex I subunit 2 family.</text>
</comment>
<feature type="transmembrane region" description="Helical" evidence="5">
    <location>
        <begin position="410"/>
        <end position="430"/>
    </location>
</feature>
<dbReference type="EMBL" id="LT934425">
    <property type="protein sequence ID" value="SOH04972.1"/>
    <property type="molecule type" value="Genomic_DNA"/>
</dbReference>
<dbReference type="InterPro" id="IPR001750">
    <property type="entry name" value="ND/Mrp_TM"/>
</dbReference>
<feature type="transmembrane region" description="Helical" evidence="5">
    <location>
        <begin position="79"/>
        <end position="98"/>
    </location>
</feature>
<feature type="transmembrane region" description="Helical" evidence="5">
    <location>
        <begin position="279"/>
        <end position="298"/>
    </location>
</feature>
<keyword evidence="5" id="KW-0830">Ubiquinone</keyword>
<dbReference type="GO" id="GO:0050136">
    <property type="term" value="F:NADH dehydrogenase (quinone) (non-electrogenic) activity"/>
    <property type="evidence" value="ECO:0007669"/>
    <property type="project" value="UniProtKB-UniRule"/>
</dbReference>
<feature type="transmembrane region" description="Helical" evidence="5">
    <location>
        <begin position="110"/>
        <end position="127"/>
    </location>
</feature>
<dbReference type="PRINTS" id="PR01434">
    <property type="entry name" value="NADHDHGNASE5"/>
</dbReference>
<evidence type="ECO:0000256" key="5">
    <source>
        <dbReference type="HAMAP-Rule" id="MF_00445"/>
    </source>
</evidence>
<dbReference type="InterPro" id="IPR010096">
    <property type="entry name" value="NADH-Q_OxRdtase_suN/2"/>
</dbReference>
<feature type="domain" description="NADH:quinone oxidoreductase/Mrp antiporter transmembrane" evidence="7">
    <location>
        <begin position="131"/>
        <end position="424"/>
    </location>
</feature>
<comment type="catalytic activity">
    <reaction evidence="5">
        <text>a quinone + NADH + 5 H(+)(in) = a quinol + NAD(+) + 4 H(+)(out)</text>
        <dbReference type="Rhea" id="RHEA:57888"/>
        <dbReference type="ChEBI" id="CHEBI:15378"/>
        <dbReference type="ChEBI" id="CHEBI:24646"/>
        <dbReference type="ChEBI" id="CHEBI:57540"/>
        <dbReference type="ChEBI" id="CHEBI:57945"/>
        <dbReference type="ChEBI" id="CHEBI:132124"/>
    </reaction>
</comment>
<keyword evidence="5" id="KW-0813">Transport</keyword>
<feature type="transmembrane region" description="Helical" evidence="5">
    <location>
        <begin position="245"/>
        <end position="267"/>
    </location>
</feature>
<keyword evidence="5" id="KW-1003">Cell membrane</keyword>
<evidence type="ECO:0000313" key="8">
    <source>
        <dbReference type="EMBL" id="SOH04972.1"/>
    </source>
</evidence>
<keyword evidence="5" id="KW-0874">Quinone</keyword>
<keyword evidence="9" id="KW-1185">Reference proteome</keyword>
<protein>
    <recommendedName>
        <fullName evidence="5">NADH-quinone oxidoreductase subunit N</fullName>
        <ecNumber evidence="5">7.1.1.-</ecNumber>
    </recommendedName>
    <alternativeName>
        <fullName evidence="5">NADH dehydrogenase I subunit N</fullName>
    </alternativeName>
    <alternativeName>
        <fullName evidence="5">NDH-1 subunit N</fullName>
    </alternativeName>
</protein>
<evidence type="ECO:0000256" key="4">
    <source>
        <dbReference type="ARBA" id="ARBA00023136"/>
    </source>
</evidence>
<dbReference type="GO" id="GO:0012505">
    <property type="term" value="C:endomembrane system"/>
    <property type="evidence" value="ECO:0007669"/>
    <property type="project" value="UniProtKB-SubCell"/>
</dbReference>
<comment type="subcellular location">
    <subcellularLocation>
        <location evidence="5">Cell membrane</location>
        <topology evidence="5">Multi-pass membrane protein</topology>
    </subcellularLocation>
    <subcellularLocation>
        <location evidence="1">Endomembrane system</location>
        <topology evidence="1">Multi-pass membrane protein</topology>
    </subcellularLocation>
    <subcellularLocation>
        <location evidence="6">Membrane</location>
        <topology evidence="6">Multi-pass membrane protein</topology>
    </subcellularLocation>
</comment>
<feature type="transmembrane region" description="Helical" evidence="5">
    <location>
        <begin position="305"/>
        <end position="326"/>
    </location>
</feature>
<feature type="transmembrane region" description="Helical" evidence="5">
    <location>
        <begin position="42"/>
        <end position="59"/>
    </location>
</feature>
<feature type="transmembrane region" description="Helical" evidence="5">
    <location>
        <begin position="376"/>
        <end position="398"/>
    </location>
</feature>
<dbReference type="PANTHER" id="PTHR22773">
    <property type="entry name" value="NADH DEHYDROGENASE"/>
    <property type="match status" value="1"/>
</dbReference>
<sequence>MPGISIMTFNILSILPVLVLAGFGMIVLMMDVFSSRKMGEKNFLAYLSLIGVVIAAIVSRSFTGTTLFSFYSVYTIDNYALFFQFVFLLCAGLTILISKNYVQRENINHGEYYTLILFSTIGMILMASGADLLNIFIGLEIMSISIYILVGMKRTRLTSNEASLKYFLLGAFSTGFLLYGIAMVYGATGTINLRQIAVFLAGKGSVVDPLLLAGMGLLIVGIGFKIASVPFHAWVPDVYEGAPTAITAFMAIGPKAAGFAAFMRIFFTAFGQAHHDWEKAIWVLAVLTMTTGNIIALAQTNIKRMLAYSSIAHAGYLLIALVAANNMSVSAVLFYLLAYLFMNIGAFAVVIVVSQKEDSFLKISDFNGLAFKHPRLAIAMTLFLLSMAGVPPTAGFVGKFYIFSSAIKSGYVWLAVIGVINSAIAVFYYLRVTVAMYMRDPEREFQPLTLSPFIFVAIVISIIGTIQLGIFPAKVLEIVRQSVLILR</sequence>
<dbReference type="GO" id="GO:0005886">
    <property type="term" value="C:plasma membrane"/>
    <property type="evidence" value="ECO:0007669"/>
    <property type="project" value="UniProtKB-SubCell"/>
</dbReference>
<keyword evidence="3 5" id="KW-1133">Transmembrane helix</keyword>
<feature type="transmembrane region" description="Helical" evidence="5">
    <location>
        <begin position="6"/>
        <end position="30"/>
    </location>
</feature>
<dbReference type="NCBIfam" id="TIGR01770">
    <property type="entry name" value="NDH_I_N"/>
    <property type="match status" value="1"/>
</dbReference>
<evidence type="ECO:0000259" key="7">
    <source>
        <dbReference type="Pfam" id="PF00361"/>
    </source>
</evidence>
<dbReference type="AlphaFoldDB" id="A0A2C9CGY5"/>
<dbReference type="Pfam" id="PF00361">
    <property type="entry name" value="Proton_antipo_M"/>
    <property type="match status" value="1"/>
</dbReference>
<proteinExistence type="inferred from homology"/>
<evidence type="ECO:0000313" key="9">
    <source>
        <dbReference type="Proteomes" id="UP000221734"/>
    </source>
</evidence>
<evidence type="ECO:0000256" key="3">
    <source>
        <dbReference type="ARBA" id="ARBA00022989"/>
    </source>
</evidence>
<dbReference type="GO" id="GO:0048038">
    <property type="term" value="F:quinone binding"/>
    <property type="evidence" value="ECO:0007669"/>
    <property type="project" value="UniProtKB-KW"/>
</dbReference>
<keyword evidence="5" id="KW-0520">NAD</keyword>
<keyword evidence="5" id="KW-1278">Translocase</keyword>
<evidence type="ECO:0000256" key="2">
    <source>
        <dbReference type="ARBA" id="ARBA00022692"/>
    </source>
</evidence>
<dbReference type="HAMAP" id="MF_00445">
    <property type="entry name" value="NDH1_NuoN_1"/>
    <property type="match status" value="1"/>
</dbReference>
<reference evidence="9" key="1">
    <citation type="submission" date="2017-10" db="EMBL/GenBank/DDBJ databases">
        <authorList>
            <person name="Frank J."/>
        </authorList>
    </citation>
    <scope>NUCLEOTIDE SEQUENCE [LARGE SCALE GENOMIC DNA]</scope>
</reference>
<evidence type="ECO:0000256" key="6">
    <source>
        <dbReference type="RuleBase" id="RU000320"/>
    </source>
</evidence>
<feature type="transmembrane region" description="Helical" evidence="5">
    <location>
        <begin position="332"/>
        <end position="355"/>
    </location>
</feature>